<evidence type="ECO:0000259" key="9">
    <source>
        <dbReference type="Pfam" id="PF02714"/>
    </source>
</evidence>
<feature type="region of interest" description="Disordered" evidence="7">
    <location>
        <begin position="848"/>
        <end position="925"/>
    </location>
</feature>
<dbReference type="Pfam" id="PF14703">
    <property type="entry name" value="PHM7_cyt"/>
    <property type="match status" value="1"/>
</dbReference>
<evidence type="ECO:0000313" key="13">
    <source>
        <dbReference type="EMBL" id="RSH86619.1"/>
    </source>
</evidence>
<evidence type="ECO:0000259" key="12">
    <source>
        <dbReference type="Pfam" id="PF14703"/>
    </source>
</evidence>
<feature type="region of interest" description="Disordered" evidence="7">
    <location>
        <begin position="290"/>
        <end position="310"/>
    </location>
</feature>
<feature type="domain" description="CSC1/OSCA1-like 7TM region" evidence="9">
    <location>
        <begin position="441"/>
        <end position="716"/>
    </location>
</feature>
<dbReference type="GO" id="GO:0005227">
    <property type="term" value="F:calcium-activated cation channel activity"/>
    <property type="evidence" value="ECO:0007669"/>
    <property type="project" value="InterPro"/>
</dbReference>
<feature type="transmembrane region" description="Helical" evidence="8">
    <location>
        <begin position="643"/>
        <end position="673"/>
    </location>
</feature>
<evidence type="ECO:0008006" key="15">
    <source>
        <dbReference type="Google" id="ProtNLM"/>
    </source>
</evidence>
<dbReference type="Pfam" id="PF12621">
    <property type="entry name" value="PHM7_ext"/>
    <property type="match status" value="1"/>
</dbReference>
<dbReference type="STRING" id="105984.A0A427Y6A2"/>
<keyword evidence="6 8" id="KW-0472">Membrane</keyword>
<feature type="transmembrane region" description="Helical" evidence="8">
    <location>
        <begin position="441"/>
        <end position="469"/>
    </location>
</feature>
<feature type="transmembrane region" description="Helical" evidence="8">
    <location>
        <begin position="27"/>
        <end position="48"/>
    </location>
</feature>
<evidence type="ECO:0000313" key="14">
    <source>
        <dbReference type="Proteomes" id="UP000279236"/>
    </source>
</evidence>
<feature type="transmembrane region" description="Helical" evidence="8">
    <location>
        <begin position="101"/>
        <end position="124"/>
    </location>
</feature>
<feature type="transmembrane region" description="Helical" evidence="8">
    <location>
        <begin position="725"/>
        <end position="742"/>
    </location>
</feature>
<sequence>MFQPRDLLGNDNSSNVDSIASATTSTFLTSLATNGAIAGIEFLAWILVRRLVRAVYEPRTYIPPHDEQARPLGANLIKPIWRIIMADEEEILRKNGVDPYVFVRFIRMLCTAFVPIWFLSWVILMPINRAGALATTSQGAQSGLDMFTFGSVVDKNRYWAHCILSWVFNGWLLWLVWREMGIWVVVRQRHLVSPKHSRLAQASTVLVTGIPKHYMDEGELTKLFSHLPGGVKRVWLSRDLKDMPSLWERRMSACSKLENAEVALLQKAHKFRADREKQIAKLEKKGRPIPEHLLGKANPVETGEPQSRADELVPRSMRPTMRLKAKHSPIGLGFLGIGQKVDTIDWCRQEIAETTRLLDAERETMAEDIASNNQDKKDTYRPLSSAFILFNQQIAAHMARQCLTYNQPYMMNNRYIEQAPPNVIWSSLGIRTQYERNVRMAISYGITGGMILFWAIPVTFIGSLSSVTGLTDTFHWLRWILGDSFGKKLLQGVISGILPPVLLALLMMLLPIIFRHLSAFQGTVSKTEVELDVMSRYFLFLVVHSFILITLSSGLIASLGTFANNTTAIATTLAQQLPKASTFFLTLIMTQFTGTMGNLLMPVTVLMYYVKVILGGGTPRKIFSSRYQMGTPSWGTDFPGFTIYAVIMIAYMVISPIINGVGSAFCLMSYLIYKYIYIWVDDQPPATDTGGLFFPKAVTHIFVGLYLQELCLCALFFLKSCLGQAIMTIILIVGTVAVQLMIKNAYGPLINSLPISLAHLSYGMPHNDGHRDSIGDGNAEEEGEDEDEEDPTSHTTSSTPVEKPSVITSPPVSSPFKNPTEDAEANTWDEMHWDEVQEQWRLKEKWEHHRSSSSHYRSASTSHSVGGGKYVSSGKEDHELAELGKAQSSDSSSDFDGGAGAGDDDNAGYFARPGGPGVYTDDVDDGDDPNAFFHPATKDPQPIIWIPEDPFGLAAAEVAANADAGVESTTKNSYMDSEGKVFIRGPPPDGDSIQNVGSRVERGVIMV</sequence>
<keyword evidence="5 8" id="KW-1133">Transmembrane helix</keyword>
<dbReference type="InterPro" id="IPR045122">
    <property type="entry name" value="Csc1-like"/>
</dbReference>
<feature type="domain" description="CSC1/OSCA1-like N-terminal transmembrane" evidence="11">
    <location>
        <begin position="27"/>
        <end position="179"/>
    </location>
</feature>
<evidence type="ECO:0000256" key="3">
    <source>
        <dbReference type="ARBA" id="ARBA00022448"/>
    </source>
</evidence>
<dbReference type="OrthoDB" id="1076608at2759"/>
<dbReference type="Proteomes" id="UP000279236">
    <property type="component" value="Unassembled WGS sequence"/>
</dbReference>
<feature type="domain" description="CSC1/OSCA1-like cytosolic" evidence="12">
    <location>
        <begin position="203"/>
        <end position="426"/>
    </location>
</feature>
<feature type="transmembrane region" description="Helical" evidence="8">
    <location>
        <begin position="489"/>
        <end position="517"/>
    </location>
</feature>
<reference evidence="13 14" key="1">
    <citation type="submission" date="2018-11" db="EMBL/GenBank/DDBJ databases">
        <title>Genome sequence of Apiotrichum porosum DSM 27194.</title>
        <authorList>
            <person name="Aliyu H."/>
            <person name="Gorte O."/>
            <person name="Ochsenreither K."/>
        </authorList>
    </citation>
    <scope>NUCLEOTIDE SEQUENCE [LARGE SCALE GENOMIC DNA]</scope>
    <source>
        <strain evidence="13 14">DSM 27194</strain>
    </source>
</reference>
<evidence type="ECO:0000256" key="1">
    <source>
        <dbReference type="ARBA" id="ARBA00004141"/>
    </source>
</evidence>
<feature type="compositionally biased region" description="Low complexity" evidence="7">
    <location>
        <begin position="804"/>
        <end position="815"/>
    </location>
</feature>
<dbReference type="InterPro" id="IPR003864">
    <property type="entry name" value="CSC1/OSCA1-like_7TM"/>
</dbReference>
<evidence type="ECO:0000256" key="8">
    <source>
        <dbReference type="SAM" id="Phobius"/>
    </source>
</evidence>
<feature type="region of interest" description="Disordered" evidence="7">
    <location>
        <begin position="768"/>
        <end position="828"/>
    </location>
</feature>
<evidence type="ECO:0000256" key="5">
    <source>
        <dbReference type="ARBA" id="ARBA00022989"/>
    </source>
</evidence>
<keyword evidence="14" id="KW-1185">Reference proteome</keyword>
<dbReference type="Pfam" id="PF02714">
    <property type="entry name" value="RSN1_7TM"/>
    <property type="match status" value="1"/>
</dbReference>
<evidence type="ECO:0000256" key="4">
    <source>
        <dbReference type="ARBA" id="ARBA00022692"/>
    </source>
</evidence>
<evidence type="ECO:0000256" key="2">
    <source>
        <dbReference type="ARBA" id="ARBA00007779"/>
    </source>
</evidence>
<dbReference type="InterPro" id="IPR032880">
    <property type="entry name" value="CSC1/OSCA1-like_N"/>
</dbReference>
<comment type="similarity">
    <text evidence="2">Belongs to the CSC1 (TC 1.A.17) family.</text>
</comment>
<dbReference type="RefSeq" id="XP_028479404.1">
    <property type="nucleotide sequence ID" value="XM_028620432.1"/>
</dbReference>
<accession>A0A427Y6A2</accession>
<evidence type="ECO:0000259" key="10">
    <source>
        <dbReference type="Pfam" id="PF12621"/>
    </source>
</evidence>
<feature type="compositionally biased region" description="Low complexity" evidence="7">
    <location>
        <begin position="853"/>
        <end position="864"/>
    </location>
</feature>
<feature type="transmembrane region" description="Helical" evidence="8">
    <location>
        <begin position="693"/>
        <end position="718"/>
    </location>
</feature>
<dbReference type="AlphaFoldDB" id="A0A427Y6A2"/>
<protein>
    <recommendedName>
        <fullName evidence="15">DUF221-domain-containing protein</fullName>
    </recommendedName>
</protein>
<dbReference type="InterPro" id="IPR027815">
    <property type="entry name" value="CSC1/OSCA1-like_cyt"/>
</dbReference>
<proteinExistence type="inferred from homology"/>
<evidence type="ECO:0000256" key="7">
    <source>
        <dbReference type="SAM" id="MobiDB-lite"/>
    </source>
</evidence>
<dbReference type="GO" id="GO:0005886">
    <property type="term" value="C:plasma membrane"/>
    <property type="evidence" value="ECO:0007669"/>
    <property type="project" value="TreeGrafter"/>
</dbReference>
<feature type="transmembrane region" description="Helical" evidence="8">
    <location>
        <begin position="158"/>
        <end position="177"/>
    </location>
</feature>
<organism evidence="13 14">
    <name type="scientific">Apiotrichum porosum</name>
    <dbReference type="NCBI Taxonomy" id="105984"/>
    <lineage>
        <taxon>Eukaryota</taxon>
        <taxon>Fungi</taxon>
        <taxon>Dikarya</taxon>
        <taxon>Basidiomycota</taxon>
        <taxon>Agaricomycotina</taxon>
        <taxon>Tremellomycetes</taxon>
        <taxon>Trichosporonales</taxon>
        <taxon>Trichosporonaceae</taxon>
        <taxon>Apiotrichum</taxon>
    </lineage>
</organism>
<dbReference type="PANTHER" id="PTHR13018">
    <property type="entry name" value="PROBABLE MEMBRANE PROTEIN DUF221-RELATED"/>
    <property type="match status" value="1"/>
</dbReference>
<feature type="transmembrane region" description="Helical" evidence="8">
    <location>
        <begin position="538"/>
        <end position="563"/>
    </location>
</feature>
<feature type="transmembrane region" description="Helical" evidence="8">
    <location>
        <begin position="583"/>
        <end position="610"/>
    </location>
</feature>
<keyword evidence="3" id="KW-0813">Transport</keyword>
<comment type="caution">
    <text evidence="13">The sequence shown here is derived from an EMBL/GenBank/DDBJ whole genome shotgun (WGS) entry which is preliminary data.</text>
</comment>
<dbReference type="Pfam" id="PF13967">
    <property type="entry name" value="RSN1_TM"/>
    <property type="match status" value="1"/>
</dbReference>
<dbReference type="EMBL" id="RSCE01000002">
    <property type="protein sequence ID" value="RSH86619.1"/>
    <property type="molecule type" value="Genomic_DNA"/>
</dbReference>
<dbReference type="PANTHER" id="PTHR13018:SF143">
    <property type="entry name" value="CSC1_OSCA1-LIKE 7TM REGION DOMAIN-CONTAINING PROTEIN"/>
    <property type="match status" value="1"/>
</dbReference>
<evidence type="ECO:0000256" key="6">
    <source>
        <dbReference type="ARBA" id="ARBA00023136"/>
    </source>
</evidence>
<name>A0A427Y6A2_9TREE</name>
<keyword evidence="4 8" id="KW-0812">Transmembrane</keyword>
<dbReference type="InterPro" id="IPR022257">
    <property type="entry name" value="PHM7_ext"/>
</dbReference>
<evidence type="ECO:0000259" key="11">
    <source>
        <dbReference type="Pfam" id="PF13967"/>
    </source>
</evidence>
<gene>
    <name evidence="13" type="ORF">EHS24_004890</name>
</gene>
<feature type="domain" description="10TM putative phosphate transporter extracellular tail" evidence="10">
    <location>
        <begin position="922"/>
        <end position="989"/>
    </location>
</feature>
<comment type="subcellular location">
    <subcellularLocation>
        <location evidence="1">Membrane</location>
        <topology evidence="1">Multi-pass membrane protein</topology>
    </subcellularLocation>
</comment>
<dbReference type="GeneID" id="39589433"/>
<feature type="compositionally biased region" description="Acidic residues" evidence="7">
    <location>
        <begin position="778"/>
        <end position="790"/>
    </location>
</feature>